<proteinExistence type="predicted"/>
<sequence>GHRKARNRRVPESSRPAPAPLSVPRRRPHSPSPLASRPPPPHCAGLQADAKFKLRRRSEEAARGIAGGAQRAQQWAARPRPAPPRPGYRGTAGRGRAAGGRRSRAGRRRCGTFACLASRPGPRSPPSARRTRGAALARRSLATR</sequence>
<feature type="non-terminal residue" evidence="2">
    <location>
        <position position="1"/>
    </location>
</feature>
<protein>
    <submittedName>
        <fullName evidence="2">Uncharacterized protein</fullName>
    </submittedName>
</protein>
<feature type="region of interest" description="Disordered" evidence="1">
    <location>
        <begin position="1"/>
        <end position="144"/>
    </location>
</feature>
<feature type="compositionally biased region" description="Low complexity" evidence="1">
    <location>
        <begin position="133"/>
        <end position="144"/>
    </location>
</feature>
<feature type="compositionally biased region" description="Low complexity" evidence="1">
    <location>
        <begin position="68"/>
        <end position="79"/>
    </location>
</feature>
<gene>
    <name evidence="2" type="ORF">P7K49_006486</name>
</gene>
<name>A0ABQ9W3A1_SAGOE</name>
<accession>A0ABQ9W3A1</accession>
<organism evidence="2 3">
    <name type="scientific">Saguinus oedipus</name>
    <name type="common">Cotton-top tamarin</name>
    <name type="synonym">Oedipomidas oedipus</name>
    <dbReference type="NCBI Taxonomy" id="9490"/>
    <lineage>
        <taxon>Eukaryota</taxon>
        <taxon>Metazoa</taxon>
        <taxon>Chordata</taxon>
        <taxon>Craniata</taxon>
        <taxon>Vertebrata</taxon>
        <taxon>Euteleostomi</taxon>
        <taxon>Mammalia</taxon>
        <taxon>Eutheria</taxon>
        <taxon>Euarchontoglires</taxon>
        <taxon>Primates</taxon>
        <taxon>Haplorrhini</taxon>
        <taxon>Platyrrhini</taxon>
        <taxon>Cebidae</taxon>
        <taxon>Callitrichinae</taxon>
        <taxon>Saguinus</taxon>
    </lineage>
</organism>
<evidence type="ECO:0000313" key="3">
    <source>
        <dbReference type="Proteomes" id="UP001266305"/>
    </source>
</evidence>
<comment type="caution">
    <text evidence="2">The sequence shown here is derived from an EMBL/GenBank/DDBJ whole genome shotgun (WGS) entry which is preliminary data.</text>
</comment>
<evidence type="ECO:0000256" key="1">
    <source>
        <dbReference type="SAM" id="MobiDB-lite"/>
    </source>
</evidence>
<dbReference type="EMBL" id="JASSZA010000003">
    <property type="protein sequence ID" value="KAK2115860.1"/>
    <property type="molecule type" value="Genomic_DNA"/>
</dbReference>
<keyword evidence="3" id="KW-1185">Reference proteome</keyword>
<dbReference type="Proteomes" id="UP001266305">
    <property type="component" value="Unassembled WGS sequence"/>
</dbReference>
<feature type="compositionally biased region" description="Basic residues" evidence="1">
    <location>
        <begin position="99"/>
        <end position="110"/>
    </location>
</feature>
<reference evidence="2 3" key="1">
    <citation type="submission" date="2023-05" db="EMBL/GenBank/DDBJ databases">
        <title>B98-5 Cell Line De Novo Hybrid Assembly: An Optical Mapping Approach.</title>
        <authorList>
            <person name="Kananen K."/>
            <person name="Auerbach J.A."/>
            <person name="Kautto E."/>
            <person name="Blachly J.S."/>
        </authorList>
    </citation>
    <scope>NUCLEOTIDE SEQUENCE [LARGE SCALE GENOMIC DNA]</scope>
    <source>
        <strain evidence="2">B95-8</strain>
        <tissue evidence="2">Cell line</tissue>
    </source>
</reference>
<evidence type="ECO:0000313" key="2">
    <source>
        <dbReference type="EMBL" id="KAK2115860.1"/>
    </source>
</evidence>